<evidence type="ECO:0000313" key="2">
    <source>
        <dbReference type="Proteomes" id="UP000067008"/>
    </source>
</evidence>
<protein>
    <submittedName>
        <fullName evidence="1">Uncharacterized protein</fullName>
    </submittedName>
</protein>
<accession>A0AAD1BI58</accession>
<dbReference type="EMBL" id="AP014925">
    <property type="protein sequence ID" value="BAR96039.1"/>
    <property type="molecule type" value="Genomic_DNA"/>
</dbReference>
<dbReference type="AlphaFoldDB" id="A0AAD1BI58"/>
<reference evidence="1 2" key="1">
    <citation type="submission" date="2015-07" db="EMBL/GenBank/DDBJ databases">
        <title>Complete genome sequence of Prevotella intermedia strain 17-2.</title>
        <authorList>
            <person name="Nambu T."/>
        </authorList>
    </citation>
    <scope>NUCLEOTIDE SEQUENCE [LARGE SCALE GENOMIC DNA]</scope>
    <source>
        <strain evidence="1 2">17-2</strain>
    </source>
</reference>
<dbReference type="Proteomes" id="UP000067008">
    <property type="component" value="Chromosome 2"/>
</dbReference>
<evidence type="ECO:0000313" key="1">
    <source>
        <dbReference type="EMBL" id="BAR96039.1"/>
    </source>
</evidence>
<organism evidence="1 2">
    <name type="scientific">Prevotella intermedia</name>
    <dbReference type="NCBI Taxonomy" id="28131"/>
    <lineage>
        <taxon>Bacteria</taxon>
        <taxon>Pseudomonadati</taxon>
        <taxon>Bacteroidota</taxon>
        <taxon>Bacteroidia</taxon>
        <taxon>Bacteroidales</taxon>
        <taxon>Prevotellaceae</taxon>
        <taxon>Prevotella</taxon>
    </lineage>
</organism>
<name>A0AAD1BI58_PREIN</name>
<sequence length="73" mass="8619">MHGKSGSFATQNLRFRNVKTKLPFFDKIIFTKSRQFYILIIVEEKKTKNAKTQFLNILEVVAVNNLKTYFDFV</sequence>
<gene>
    <name evidence="1" type="ORF">PI172_1311</name>
</gene>
<proteinExistence type="predicted"/>